<evidence type="ECO:0000313" key="3">
    <source>
        <dbReference type="Proteomes" id="UP000322234"/>
    </source>
</evidence>
<gene>
    <name evidence="2" type="ORF">E5288_WYG012924</name>
</gene>
<evidence type="ECO:0000256" key="1">
    <source>
        <dbReference type="SAM" id="MobiDB-lite"/>
    </source>
</evidence>
<keyword evidence="3" id="KW-1185">Reference proteome</keyword>
<feature type="compositionally biased region" description="Polar residues" evidence="1">
    <location>
        <begin position="26"/>
        <end position="37"/>
    </location>
</feature>
<name>A0A6B0RCD6_9CETA</name>
<dbReference type="AlphaFoldDB" id="A0A6B0RCD6"/>
<dbReference type="EMBL" id="VBQZ03000034">
    <property type="protein sequence ID" value="MXQ86651.1"/>
    <property type="molecule type" value="Genomic_DNA"/>
</dbReference>
<comment type="caution">
    <text evidence="2">The sequence shown here is derived from an EMBL/GenBank/DDBJ whole genome shotgun (WGS) entry which is preliminary data.</text>
</comment>
<feature type="region of interest" description="Disordered" evidence="1">
    <location>
        <begin position="80"/>
        <end position="101"/>
    </location>
</feature>
<accession>A0A6B0RCD6</accession>
<proteinExistence type="predicted"/>
<protein>
    <submittedName>
        <fullName evidence="2">Uncharacterized protein</fullName>
    </submittedName>
</protein>
<dbReference type="Proteomes" id="UP000322234">
    <property type="component" value="Unassembled WGS sequence"/>
</dbReference>
<organism evidence="2 3">
    <name type="scientific">Bos mutus</name>
    <name type="common">wild yak</name>
    <dbReference type="NCBI Taxonomy" id="72004"/>
    <lineage>
        <taxon>Eukaryota</taxon>
        <taxon>Metazoa</taxon>
        <taxon>Chordata</taxon>
        <taxon>Craniata</taxon>
        <taxon>Vertebrata</taxon>
        <taxon>Euteleostomi</taxon>
        <taxon>Mammalia</taxon>
        <taxon>Eutheria</taxon>
        <taxon>Laurasiatheria</taxon>
        <taxon>Artiodactyla</taxon>
        <taxon>Ruminantia</taxon>
        <taxon>Pecora</taxon>
        <taxon>Bovidae</taxon>
        <taxon>Bovinae</taxon>
        <taxon>Bos</taxon>
    </lineage>
</organism>
<feature type="region of interest" description="Disordered" evidence="1">
    <location>
        <begin position="26"/>
        <end position="48"/>
    </location>
</feature>
<sequence length="144" mass="16367">MGFSRACYRRWAMGKRRCYQIPSSYRKQPLSGASGTWDSPVPATDDGPWGRRGAIRYLLPTESRTLGLQSRSDVLFEAREGAPDAGERGDECSMPREEETLPVDNENKRWIEFIDIQLPGAVGTIIECIQRTKRRRRDGNNSMT</sequence>
<evidence type="ECO:0000313" key="2">
    <source>
        <dbReference type="EMBL" id="MXQ86651.1"/>
    </source>
</evidence>
<reference evidence="2" key="1">
    <citation type="submission" date="2019-10" db="EMBL/GenBank/DDBJ databases">
        <title>The sequence and de novo assembly of the wild yak genome.</title>
        <authorList>
            <person name="Liu Y."/>
        </authorList>
    </citation>
    <scope>NUCLEOTIDE SEQUENCE [LARGE SCALE GENOMIC DNA]</scope>
    <source>
        <strain evidence="2">WY2019</strain>
    </source>
</reference>